<dbReference type="GeneID" id="24724626"/>
<name>A0A0A0YWB7_9CAUD</name>
<accession>A0A0A0YWB7</accession>
<reference evidence="1 2" key="1">
    <citation type="journal article" date="2015" name="Genome Announc.">
        <title>Complete Genome Sequence of Enterotoxigenic Escherichia coli N4-Like Podophage Pollock.</title>
        <authorList>
            <person name="Patel R.S."/>
            <person name="Lessor L.E."/>
            <person name="Hernandez A.C."/>
            <person name="Kuty Everett G.F."/>
        </authorList>
    </citation>
    <scope>NUCLEOTIDE SEQUENCE [LARGE SCALE GENOMIC DNA]</scope>
</reference>
<organism evidence="1 2">
    <name type="scientific">Escherichia phage Pollock</name>
    <dbReference type="NCBI Taxonomy" id="1540097"/>
    <lineage>
        <taxon>Viruses</taxon>
        <taxon>Duplodnaviria</taxon>
        <taxon>Heunggongvirae</taxon>
        <taxon>Uroviricota</taxon>
        <taxon>Caudoviricetes</taxon>
        <taxon>Schitoviridae</taxon>
        <taxon>Humphriesvirinae</taxon>
        <taxon>Pollockvirus</taxon>
        <taxon>Pollockvirus pollock</taxon>
    </lineage>
</organism>
<proteinExistence type="predicted"/>
<dbReference type="EMBL" id="KM236242">
    <property type="protein sequence ID" value="AIX12440.1"/>
    <property type="molecule type" value="Genomic_DNA"/>
</dbReference>
<sequence length="79" mass="8656">MLTGLAYQIQHCCRSALTVVATLQHRRPKLFLPCFLGIALQTGISCICIKGVKTGDTRVLELCYQTQGVIGLTNPTSYQ</sequence>
<keyword evidence="2" id="KW-1185">Reference proteome</keyword>
<dbReference type="Proteomes" id="UP000030324">
    <property type="component" value="Segment"/>
</dbReference>
<gene>
    <name evidence="1" type="ORF">CPT_Pollock81</name>
</gene>
<evidence type="ECO:0000313" key="1">
    <source>
        <dbReference type="EMBL" id="AIX12440.1"/>
    </source>
</evidence>
<evidence type="ECO:0000313" key="2">
    <source>
        <dbReference type="Proteomes" id="UP000030324"/>
    </source>
</evidence>
<dbReference type="KEGG" id="vg:24724626"/>
<protein>
    <submittedName>
        <fullName evidence="1">Uncharacterized protein</fullName>
    </submittedName>
</protein>
<dbReference type="RefSeq" id="YP_009152182.1">
    <property type="nucleotide sequence ID" value="NC_027381.1"/>
</dbReference>